<keyword evidence="1" id="KW-0472">Membrane</keyword>
<protein>
    <recommendedName>
        <fullName evidence="3">Cobalt transporter subunit CbtB (Proposed)</fullName>
    </recommendedName>
</protein>
<gene>
    <name evidence="2" type="ORF">METZ01_LOCUS352628</name>
</gene>
<organism evidence="2">
    <name type="scientific">marine metagenome</name>
    <dbReference type="NCBI Taxonomy" id="408172"/>
    <lineage>
        <taxon>unclassified sequences</taxon>
        <taxon>metagenomes</taxon>
        <taxon>ecological metagenomes</taxon>
    </lineage>
</organism>
<dbReference type="Pfam" id="PF09489">
    <property type="entry name" value="CbtB"/>
    <property type="match status" value="1"/>
</dbReference>
<reference evidence="2" key="1">
    <citation type="submission" date="2018-05" db="EMBL/GenBank/DDBJ databases">
        <authorList>
            <person name="Lanie J.A."/>
            <person name="Ng W.-L."/>
            <person name="Kazmierczak K.M."/>
            <person name="Andrzejewski T.M."/>
            <person name="Davidsen T.M."/>
            <person name="Wayne K.J."/>
            <person name="Tettelin H."/>
            <person name="Glass J.I."/>
            <person name="Rusch D."/>
            <person name="Podicherti R."/>
            <person name="Tsui H.-C.T."/>
            <person name="Winkler M.E."/>
        </authorList>
    </citation>
    <scope>NUCLEOTIDE SEQUENCE</scope>
</reference>
<dbReference type="EMBL" id="UINC01123356">
    <property type="protein sequence ID" value="SVC99774.1"/>
    <property type="molecule type" value="Genomic_DNA"/>
</dbReference>
<proteinExistence type="predicted"/>
<keyword evidence="1" id="KW-1133">Transmembrane helix</keyword>
<sequence length="70" mass="7977">MNTKQFVLSTRTIPFSALIILTSILCLGLFFVGFDQGHFFSIVQGEDAFIEQFLHEFTHDMRHAAGFPCH</sequence>
<evidence type="ECO:0000313" key="2">
    <source>
        <dbReference type="EMBL" id="SVC99774.1"/>
    </source>
</evidence>
<keyword evidence="1" id="KW-0812">Transmembrane</keyword>
<feature type="transmembrane region" description="Helical" evidence="1">
    <location>
        <begin position="12"/>
        <end position="34"/>
    </location>
</feature>
<accession>A0A382RQ09</accession>
<dbReference type="InterPro" id="IPR012667">
    <property type="entry name" value="CbtB_put"/>
</dbReference>
<name>A0A382RQ09_9ZZZZ</name>
<evidence type="ECO:0008006" key="3">
    <source>
        <dbReference type="Google" id="ProtNLM"/>
    </source>
</evidence>
<evidence type="ECO:0000256" key="1">
    <source>
        <dbReference type="SAM" id="Phobius"/>
    </source>
</evidence>
<dbReference type="AlphaFoldDB" id="A0A382RQ09"/>